<reference evidence="1 2" key="1">
    <citation type="submission" date="2018-01" db="EMBL/GenBank/DDBJ databases">
        <title>Draft genome sequence of Paucibacter aquatile CR182 isolated from freshwater of the Nakdong River.</title>
        <authorList>
            <person name="Choi A."/>
            <person name="Chung E.J."/>
        </authorList>
    </citation>
    <scope>NUCLEOTIDE SEQUENCE [LARGE SCALE GENOMIC DNA]</scope>
    <source>
        <strain evidence="1 2">CR182</strain>
    </source>
</reference>
<dbReference type="Proteomes" id="UP000235916">
    <property type="component" value="Unassembled WGS sequence"/>
</dbReference>
<protein>
    <submittedName>
        <fullName evidence="1">Esterase</fullName>
    </submittedName>
</protein>
<dbReference type="InterPro" id="IPR029058">
    <property type="entry name" value="AB_hydrolase_fold"/>
</dbReference>
<proteinExistence type="predicted"/>
<dbReference type="InterPro" id="IPR050583">
    <property type="entry name" value="Mycobacterial_A85_antigen"/>
</dbReference>
<name>A0A2N8KT76_9BURK</name>
<dbReference type="OrthoDB" id="49490at2"/>
<accession>A0A2N8KT76</accession>
<gene>
    <name evidence="1" type="ORF">C1O66_21390</name>
</gene>
<evidence type="ECO:0000313" key="2">
    <source>
        <dbReference type="Proteomes" id="UP000235916"/>
    </source>
</evidence>
<dbReference type="PANTHER" id="PTHR48098:SF6">
    <property type="entry name" value="FERRI-BACILLIBACTIN ESTERASE BESA"/>
    <property type="match status" value="1"/>
</dbReference>
<comment type="caution">
    <text evidence="1">The sequence shown here is derived from an EMBL/GenBank/DDBJ whole genome shotgun (WGS) entry which is preliminary data.</text>
</comment>
<keyword evidence="2" id="KW-1185">Reference proteome</keyword>
<dbReference type="AlphaFoldDB" id="A0A2N8KT76"/>
<dbReference type="PANTHER" id="PTHR48098">
    <property type="entry name" value="ENTEROCHELIN ESTERASE-RELATED"/>
    <property type="match status" value="1"/>
</dbReference>
<dbReference type="EMBL" id="POSP01000004">
    <property type="protein sequence ID" value="PND36654.1"/>
    <property type="molecule type" value="Genomic_DNA"/>
</dbReference>
<dbReference type="Pfam" id="PF00756">
    <property type="entry name" value="Esterase"/>
    <property type="match status" value="1"/>
</dbReference>
<dbReference type="InterPro" id="IPR000801">
    <property type="entry name" value="Esterase-like"/>
</dbReference>
<sequence>MKTGAVLSGAVLGSAASAEPIQASPPAQVLLGRLERWAPFPSRAVPPRPVEVWLPPGYDGRRPHAVLYMHDGQMLFDPRSTWNGQAWKVDQVAAPLIATGQLRDFIVVGIWNRPEFRHAEFFPQAYDHALQDSPTAQRYRAERIKHPVMSDAYLRFIVEELMPAVDARYATAPGRESTFLMGSSMGGMISVYGLCEYPQVFGAAAALSTHWIGSFERNREIPAAALAYLRRKLPPPGQLRLYMDRGTVDLDAQYDTAQAQVDALMAELGHRAPQLQSRVFEGQGHNEQAWSARLAQPLSFLLGASA</sequence>
<dbReference type="SUPFAM" id="SSF53474">
    <property type="entry name" value="alpha/beta-Hydrolases"/>
    <property type="match status" value="1"/>
</dbReference>
<organism evidence="1 2">
    <name type="scientific">Kinneretia aquatilis</name>
    <dbReference type="NCBI Taxonomy" id="2070761"/>
    <lineage>
        <taxon>Bacteria</taxon>
        <taxon>Pseudomonadati</taxon>
        <taxon>Pseudomonadota</taxon>
        <taxon>Betaproteobacteria</taxon>
        <taxon>Burkholderiales</taxon>
        <taxon>Sphaerotilaceae</taxon>
        <taxon>Roseateles</taxon>
    </lineage>
</organism>
<dbReference type="Gene3D" id="3.40.50.1820">
    <property type="entry name" value="alpha/beta hydrolase"/>
    <property type="match status" value="1"/>
</dbReference>
<evidence type="ECO:0000313" key="1">
    <source>
        <dbReference type="EMBL" id="PND36654.1"/>
    </source>
</evidence>